<evidence type="ECO:0000256" key="4">
    <source>
        <dbReference type="ARBA" id="ARBA00022692"/>
    </source>
</evidence>
<feature type="transmembrane region" description="Helical" evidence="7">
    <location>
        <begin position="538"/>
        <end position="558"/>
    </location>
</feature>
<feature type="transmembrane region" description="Helical" evidence="7">
    <location>
        <begin position="312"/>
        <end position="332"/>
    </location>
</feature>
<dbReference type="EMBL" id="FZOW01000005">
    <property type="protein sequence ID" value="SNS80149.1"/>
    <property type="molecule type" value="Genomic_DNA"/>
</dbReference>
<dbReference type="CDD" id="cd17321">
    <property type="entry name" value="MFS_MMR_MDR_like"/>
    <property type="match status" value="1"/>
</dbReference>
<evidence type="ECO:0000256" key="3">
    <source>
        <dbReference type="ARBA" id="ARBA00022475"/>
    </source>
</evidence>
<keyword evidence="6 7" id="KW-0472">Membrane</keyword>
<feature type="transmembrane region" description="Helical" evidence="7">
    <location>
        <begin position="25"/>
        <end position="45"/>
    </location>
</feature>
<proteinExistence type="predicted"/>
<dbReference type="Proteomes" id="UP000198327">
    <property type="component" value="Unassembled WGS sequence"/>
</dbReference>
<evidence type="ECO:0000256" key="5">
    <source>
        <dbReference type="ARBA" id="ARBA00022989"/>
    </source>
</evidence>
<dbReference type="NCBIfam" id="TIGR00711">
    <property type="entry name" value="efflux_EmrB"/>
    <property type="match status" value="1"/>
</dbReference>
<comment type="subcellular location">
    <subcellularLocation>
        <location evidence="1">Cell membrane</location>
        <topology evidence="1">Multi-pass membrane protein</topology>
    </subcellularLocation>
</comment>
<dbReference type="InterPro" id="IPR011701">
    <property type="entry name" value="MFS"/>
</dbReference>
<gene>
    <name evidence="9" type="ORF">SAMN05421642_105246</name>
</gene>
<dbReference type="GO" id="GO:0005886">
    <property type="term" value="C:plasma membrane"/>
    <property type="evidence" value="ECO:0007669"/>
    <property type="project" value="UniProtKB-SubCell"/>
</dbReference>
<evidence type="ECO:0000259" key="8">
    <source>
        <dbReference type="PROSITE" id="PS50850"/>
    </source>
</evidence>
<accession>A0A239HFI2</accession>
<evidence type="ECO:0000256" key="2">
    <source>
        <dbReference type="ARBA" id="ARBA00022448"/>
    </source>
</evidence>
<reference evidence="10" key="1">
    <citation type="submission" date="2017-06" db="EMBL/GenBank/DDBJ databases">
        <authorList>
            <person name="Varghese N."/>
            <person name="Submissions S."/>
        </authorList>
    </citation>
    <scope>NUCLEOTIDE SEQUENCE [LARGE SCALE GENOMIC DNA]</scope>
    <source>
        <strain evidence="10">JCM 23211</strain>
    </source>
</reference>
<dbReference type="PANTHER" id="PTHR42718">
    <property type="entry name" value="MAJOR FACILITATOR SUPERFAMILY MULTIDRUG TRANSPORTER MFSC"/>
    <property type="match status" value="1"/>
</dbReference>
<keyword evidence="3" id="KW-1003">Cell membrane</keyword>
<feature type="transmembrane region" description="Helical" evidence="7">
    <location>
        <begin position="212"/>
        <end position="232"/>
    </location>
</feature>
<evidence type="ECO:0000313" key="10">
    <source>
        <dbReference type="Proteomes" id="UP000198327"/>
    </source>
</evidence>
<evidence type="ECO:0000256" key="1">
    <source>
        <dbReference type="ARBA" id="ARBA00004651"/>
    </source>
</evidence>
<feature type="transmembrane region" description="Helical" evidence="7">
    <location>
        <begin position="418"/>
        <end position="435"/>
    </location>
</feature>
<dbReference type="SUPFAM" id="SSF103473">
    <property type="entry name" value="MFS general substrate transporter"/>
    <property type="match status" value="1"/>
</dbReference>
<feature type="transmembrane region" description="Helical" evidence="7">
    <location>
        <begin position="65"/>
        <end position="83"/>
    </location>
</feature>
<feature type="transmembrane region" description="Helical" evidence="7">
    <location>
        <begin position="376"/>
        <end position="397"/>
    </location>
</feature>
<dbReference type="RefSeq" id="WP_176444242.1">
    <property type="nucleotide sequence ID" value="NZ_FZOW01000005.1"/>
</dbReference>
<feature type="transmembrane region" description="Helical" evidence="7">
    <location>
        <begin position="151"/>
        <end position="170"/>
    </location>
</feature>
<feature type="transmembrane region" description="Helical" evidence="7">
    <location>
        <begin position="244"/>
        <end position="262"/>
    </location>
</feature>
<dbReference type="PRINTS" id="PR01036">
    <property type="entry name" value="TCRTETB"/>
</dbReference>
<evidence type="ECO:0000256" key="7">
    <source>
        <dbReference type="SAM" id="Phobius"/>
    </source>
</evidence>
<evidence type="ECO:0000256" key="6">
    <source>
        <dbReference type="ARBA" id="ARBA00023136"/>
    </source>
</evidence>
<organism evidence="9 10">
    <name type="scientific">Rhodococcoides kyotonense</name>
    <dbReference type="NCBI Taxonomy" id="398843"/>
    <lineage>
        <taxon>Bacteria</taxon>
        <taxon>Bacillati</taxon>
        <taxon>Actinomycetota</taxon>
        <taxon>Actinomycetes</taxon>
        <taxon>Mycobacteriales</taxon>
        <taxon>Nocardiaceae</taxon>
        <taxon>Rhodococcoides</taxon>
    </lineage>
</organism>
<protein>
    <submittedName>
        <fullName evidence="9">MFS transporter, DHA2 family, integral membrane protein</fullName>
    </submittedName>
</protein>
<sequence length="572" mass="59654">MARTGTDRDVPNTETRDDAVFRRRWLILAVMVICLLVVILDNTILNVALKTIQADLDASQSAMQWAVDSYAVVFAGLLILWGVTGDRIGRKRTLIIGMVAFGVTSALCSTADSSTELIVYRALMGIGAAAVQPQTLSIIQNVFEPDERPKAIGIWAAASGIAIALGPITGGALLEFFWWGSVFLVNVPIVIVGVALIFLLVPESKDPNPGKIDPFGVVLSIVALVVLVFGIIEGGNTNDWLQWRSLGAIVLGLLLLTLFVVLEKRSAHPTIDVTLFKNRQFSAGTISIALVFFSLMGATFYLAYYLQAVRGYTPLAAGVALIAVAAGVMISASQAARLSERFGARYVAGSGLTLFALAMLSYALVGETTPQWIVEAQMFVLGSGMGLTMTPATNAIMGAVPREKAGAGSAVNNTVRQVAGALGVAILGSLLAVAFRGDLGPDTPATLAATLDQPAAVVSQLPADAQVTPLVTSDASESIGGALEFAGSAASALQTRGMLPQAAQVPENVRAEQKQTAEAEITTFVAESKSAFVHGMHVASIAAAASAFLGAVAAFTLLPGRIEIDDDTAPAV</sequence>
<keyword evidence="2" id="KW-0813">Transport</keyword>
<dbReference type="PROSITE" id="PS50850">
    <property type="entry name" value="MFS"/>
    <property type="match status" value="1"/>
</dbReference>
<feature type="transmembrane region" description="Helical" evidence="7">
    <location>
        <begin position="283"/>
        <end position="306"/>
    </location>
</feature>
<dbReference type="Gene3D" id="1.20.1250.20">
    <property type="entry name" value="MFS general substrate transporter like domains"/>
    <property type="match status" value="1"/>
</dbReference>
<dbReference type="InterPro" id="IPR004638">
    <property type="entry name" value="EmrB-like"/>
</dbReference>
<name>A0A239HFI2_9NOCA</name>
<feature type="transmembrane region" description="Helical" evidence="7">
    <location>
        <begin position="344"/>
        <end position="364"/>
    </location>
</feature>
<dbReference type="GO" id="GO:0022857">
    <property type="term" value="F:transmembrane transporter activity"/>
    <property type="evidence" value="ECO:0007669"/>
    <property type="project" value="InterPro"/>
</dbReference>
<dbReference type="Pfam" id="PF07690">
    <property type="entry name" value="MFS_1"/>
    <property type="match status" value="1"/>
</dbReference>
<dbReference type="Gene3D" id="1.20.1720.10">
    <property type="entry name" value="Multidrug resistance protein D"/>
    <property type="match status" value="1"/>
</dbReference>
<dbReference type="InterPro" id="IPR036259">
    <property type="entry name" value="MFS_trans_sf"/>
</dbReference>
<dbReference type="PANTHER" id="PTHR42718:SF42">
    <property type="entry name" value="EXPORT PROTEIN"/>
    <property type="match status" value="1"/>
</dbReference>
<feature type="transmembrane region" description="Helical" evidence="7">
    <location>
        <begin position="176"/>
        <end position="200"/>
    </location>
</feature>
<dbReference type="AlphaFoldDB" id="A0A239HFI2"/>
<keyword evidence="4 7" id="KW-0812">Transmembrane</keyword>
<keyword evidence="5 7" id="KW-1133">Transmembrane helix</keyword>
<dbReference type="InterPro" id="IPR020846">
    <property type="entry name" value="MFS_dom"/>
</dbReference>
<feature type="domain" description="Major facilitator superfamily (MFS) profile" evidence="8">
    <location>
        <begin position="27"/>
        <end position="466"/>
    </location>
</feature>
<evidence type="ECO:0000313" key="9">
    <source>
        <dbReference type="EMBL" id="SNS80149.1"/>
    </source>
</evidence>
<keyword evidence="10" id="KW-1185">Reference proteome</keyword>